<sequence>MASRTAPNQHLGDKPQSRRSGKSPSRSPARAPARSPAPNGRKQQQQPQAVLGYQSEGVQDHDIFKLPGSDWQLLALLIAVASVVRLFRIAQPSSVVFDEVHFGGFATKYIKGKFFMDVHPPLAKMLIALTGWLGGFDGNFDFKDIGKDYLEPGVPYVTMRLFPAICGILTIPTMFLTLKAAGCRSTTAALGASLVIFDNALVTQSRLILLDSPLIIFTAFTALAWTCFTNQHEQGPAKAFQPTWWFWLAATGLGLGATASVKWVGLFTIAWVGSLTLLQLWVLLGDTRTVTPRLWFKHFFARLFCLVVIPISFYMAMFGIHFLCLVNPGDGDGFMSSEFQATLNSKGMQDVPADVAYGSRVSLRHWNTQGGYLHSHSHMYPTGSKQQQITLYPHKDENNIWIMENQTLPIMPEDYTGPNLTSPKAWDDIGPYNVEDGGVIRLYHITTDRRLHSHDVRAPVTEADWQNEVSAYGYEGFEGDANDLFRVEIVKKQSDGAEAKKRLRTIQTKFRLVHVMTGCVLFSHKIKLPEWGFEQQEVTCARGGTLPNSIWYVEGNVHPRMNDTAERVNYRNPGFFGKFWELQKVMWRTNAGLTESHAWDSRPPSWPVLSRGINFWGKSHRQIYLIGNPFIWWVSSIVIGLYAVIKGLAVLRWQRGFRDYNNVTFKRFDYEVGMSILGWAFHYFPFYLMARQLFLHHYLPALYFAIMAFCQIYDFVSYRFDIFRLRKTPAIGQAAAVGILAIAITVFTIYAPLAYGNAWTKSQCNSAKLFNTWDWDCNNFLDSYDAYNSQSTAVPSISAVPSSAAPPPPAPPVAVPNQQQPVQQEKKAEGEAVVSPPPEGAPAVPADLPVVSKEERVEYRDENGRILNEDEVEALAGKVSFKTRYETRTRIVDAQGNEVYEGLVDAHEASEEHGVAPPHPDVEGRNPETQEAGEAAEASDVPPTVEVVEDQKKEKSVERKASEAKPASEQQAATQETVIRVYHLCFNGVFFFDVHALEGHRLGYDDVRTRFVELSWLWIMSRQSYTAFQRHLLFFSTPTNPPRLTFVSALKGACALGLDFPVSVMLSLGLKLIYTPFSLSGININEIPQSSHRSQLSNVTLPTAKQEFTCSELLRLLDQERNPGFLKHKIDQGHIVGFWSMAANTRTHTVSRDDVERFQQGEWEKEVTERRHNSEEILPLWRGGPIWAGGHSWAVDKLLGVKVYKSKDE</sequence>
<evidence type="ECO:0000256" key="5">
    <source>
        <dbReference type="ARBA" id="ARBA00022676"/>
    </source>
</evidence>
<feature type="transmembrane region" description="Helical" evidence="16">
    <location>
        <begin position="672"/>
        <end position="689"/>
    </location>
</feature>
<evidence type="ECO:0000256" key="4">
    <source>
        <dbReference type="ARBA" id="ARBA00012839"/>
    </source>
</evidence>
<evidence type="ECO:0000256" key="9">
    <source>
        <dbReference type="ARBA" id="ARBA00022824"/>
    </source>
</evidence>
<dbReference type="InterPro" id="IPR016093">
    <property type="entry name" value="MIR_motif"/>
</dbReference>
<accession>A0A162XP77</accession>
<dbReference type="PANTHER" id="PTHR10050:SF50">
    <property type="entry name" value="DOLICHYL-PHOSPHATE-MANNOSE--PROTEIN MANNOSYLTRANSFERASE 1-RELATED"/>
    <property type="match status" value="1"/>
</dbReference>
<dbReference type="FunFam" id="2.80.10.50:FF:000034">
    <property type="entry name" value="Dolichyl-phosphate-mannose-protein mannosyltransferase 1"/>
    <property type="match status" value="1"/>
</dbReference>
<gene>
    <name evidence="17" type="ORF">ST47_g9081</name>
</gene>
<feature type="compositionally biased region" description="Basic and acidic residues" evidence="15">
    <location>
        <begin position="949"/>
        <end position="963"/>
    </location>
</feature>
<feature type="compositionally biased region" description="Low complexity" evidence="15">
    <location>
        <begin position="22"/>
        <end position="41"/>
    </location>
</feature>
<keyword evidence="9" id="KW-0256">Endoplasmic reticulum</keyword>
<dbReference type="EC" id="2.4.1.109" evidence="4"/>
<keyword evidence="6 17" id="KW-0808">Transferase</keyword>
<evidence type="ECO:0000313" key="18">
    <source>
        <dbReference type="Proteomes" id="UP000076837"/>
    </source>
</evidence>
<comment type="subcellular location">
    <subcellularLocation>
        <location evidence="1">Endoplasmic reticulum membrane</location>
        <topology evidence="1">Multi-pass membrane protein</topology>
    </subcellularLocation>
</comment>
<feature type="transmembrane region" description="Helical" evidence="16">
    <location>
        <begin position="118"/>
        <end position="136"/>
    </location>
</feature>
<feature type="region of interest" description="Disordered" evidence="15">
    <location>
        <begin position="1"/>
        <end position="50"/>
    </location>
</feature>
<feature type="transmembrane region" description="Helical" evidence="16">
    <location>
        <begin position="269"/>
        <end position="287"/>
    </location>
</feature>
<evidence type="ECO:0000256" key="16">
    <source>
        <dbReference type="SAM" id="Phobius"/>
    </source>
</evidence>
<dbReference type="OrthoDB" id="292747at2759"/>
<comment type="similarity">
    <text evidence="3">Belongs to the glycosyltransferase 39 family.</text>
</comment>
<dbReference type="CDD" id="cd23283">
    <property type="entry name" value="beta-trefoil_MIR_PMT1-like"/>
    <property type="match status" value="1"/>
</dbReference>
<dbReference type="Pfam" id="PF02366">
    <property type="entry name" value="PMT"/>
    <property type="match status" value="1"/>
</dbReference>
<keyword evidence="5 17" id="KW-0328">Glycosyltransferase</keyword>
<evidence type="ECO:0000313" key="17">
    <source>
        <dbReference type="EMBL" id="KZM19635.1"/>
    </source>
</evidence>
<evidence type="ECO:0000256" key="7">
    <source>
        <dbReference type="ARBA" id="ARBA00022692"/>
    </source>
</evidence>
<evidence type="ECO:0000256" key="13">
    <source>
        <dbReference type="ARBA" id="ARBA00045085"/>
    </source>
</evidence>
<dbReference type="InterPro" id="IPR003342">
    <property type="entry name" value="ArnT-like_N"/>
</dbReference>
<keyword evidence="18" id="KW-1185">Reference proteome</keyword>
<feature type="compositionally biased region" description="Pro residues" evidence="15">
    <location>
        <begin position="804"/>
        <end position="814"/>
    </location>
</feature>
<name>A0A162XP77_DIDRA</name>
<dbReference type="InterPro" id="IPR027005">
    <property type="entry name" value="PMT-like"/>
</dbReference>
<dbReference type="Pfam" id="PF02815">
    <property type="entry name" value="MIR"/>
    <property type="match status" value="1"/>
</dbReference>
<dbReference type="Pfam" id="PF16192">
    <property type="entry name" value="PMT_4TMC"/>
    <property type="match status" value="1"/>
</dbReference>
<evidence type="ECO:0000256" key="2">
    <source>
        <dbReference type="ARBA" id="ARBA00004922"/>
    </source>
</evidence>
<evidence type="ECO:0000256" key="3">
    <source>
        <dbReference type="ARBA" id="ARBA00007222"/>
    </source>
</evidence>
<dbReference type="UniPathway" id="UPA00378"/>
<feature type="transmembrane region" description="Helical" evidence="16">
    <location>
        <begin position="630"/>
        <end position="651"/>
    </location>
</feature>
<keyword evidence="7 16" id="KW-0812">Transmembrane</keyword>
<feature type="transmembrane region" description="Helical" evidence="16">
    <location>
        <begin position="730"/>
        <end position="755"/>
    </location>
</feature>
<comment type="pathway">
    <text evidence="2">Protein modification; protein glycosylation.</text>
</comment>
<dbReference type="Gene3D" id="2.80.10.50">
    <property type="match status" value="1"/>
</dbReference>
<keyword evidence="11 16" id="KW-0472">Membrane</keyword>
<feature type="transmembrane region" description="Helical" evidence="16">
    <location>
        <begin position="214"/>
        <end position="232"/>
    </location>
</feature>
<dbReference type="Proteomes" id="UP000076837">
    <property type="component" value="Unassembled WGS sequence"/>
</dbReference>
<dbReference type="STRING" id="5454.A0A162XP77"/>
<feature type="transmembrane region" description="Helical" evidence="16">
    <location>
        <begin position="299"/>
        <end position="323"/>
    </location>
</feature>
<dbReference type="PROSITE" id="PS50919">
    <property type="entry name" value="MIR"/>
    <property type="match status" value="3"/>
</dbReference>
<evidence type="ECO:0000256" key="8">
    <source>
        <dbReference type="ARBA" id="ARBA00022737"/>
    </source>
</evidence>
<dbReference type="InterPro" id="IPR036300">
    <property type="entry name" value="MIR_dom_sf"/>
</dbReference>
<evidence type="ECO:0000256" key="11">
    <source>
        <dbReference type="ARBA" id="ARBA00023136"/>
    </source>
</evidence>
<keyword evidence="10 16" id="KW-1133">Transmembrane helix</keyword>
<dbReference type="GO" id="GO:0004169">
    <property type="term" value="F:dolichyl-phosphate-mannose-protein mannosyltransferase activity"/>
    <property type="evidence" value="ECO:0007669"/>
    <property type="project" value="UniProtKB-EC"/>
</dbReference>
<dbReference type="GO" id="GO:0031502">
    <property type="term" value="C:dolichyl-phosphate-mannose-protein mannosyltransferase complex"/>
    <property type="evidence" value="ECO:0007669"/>
    <property type="project" value="UniProtKB-ARBA"/>
</dbReference>
<comment type="catalytic activity">
    <reaction evidence="14">
        <text>a di-trans,poly-cis-dolichyl beta-D-mannosyl phosphate + L-seryl-[protein] = 3-O-(alpha-D-mannosyl)-L-seryl-[protein] + a di-trans,poly-cis-dolichyl phosphate + H(+)</text>
        <dbReference type="Rhea" id="RHEA:17377"/>
        <dbReference type="Rhea" id="RHEA-COMP:9863"/>
        <dbReference type="Rhea" id="RHEA-COMP:13546"/>
        <dbReference type="Rhea" id="RHEA-COMP:19498"/>
        <dbReference type="Rhea" id="RHEA-COMP:19501"/>
        <dbReference type="ChEBI" id="CHEBI:15378"/>
        <dbReference type="ChEBI" id="CHEBI:29999"/>
        <dbReference type="ChEBI" id="CHEBI:57683"/>
        <dbReference type="ChEBI" id="CHEBI:58211"/>
        <dbReference type="ChEBI" id="CHEBI:137321"/>
        <dbReference type="EC" id="2.4.1.109"/>
    </reaction>
</comment>
<feature type="region of interest" description="Disordered" evidence="15">
    <location>
        <begin position="909"/>
        <end position="972"/>
    </location>
</feature>
<evidence type="ECO:0000256" key="10">
    <source>
        <dbReference type="ARBA" id="ARBA00022989"/>
    </source>
</evidence>
<proteinExistence type="inferred from homology"/>
<feature type="transmembrane region" description="Helical" evidence="16">
    <location>
        <begin position="701"/>
        <end position="718"/>
    </location>
</feature>
<comment type="catalytic activity">
    <reaction evidence="13">
        <text>a di-trans,poly-cis-dolichyl beta-D-mannosyl phosphate + L-threonyl-[protein] = 3-O-(alpha-D-mannosyl)-L-threonyl-[protein] + a di-trans,poly-cis-dolichyl phosphate + H(+)</text>
        <dbReference type="Rhea" id="RHEA:53396"/>
        <dbReference type="Rhea" id="RHEA-COMP:11060"/>
        <dbReference type="Rhea" id="RHEA-COMP:13547"/>
        <dbReference type="Rhea" id="RHEA-COMP:19498"/>
        <dbReference type="Rhea" id="RHEA-COMP:19501"/>
        <dbReference type="ChEBI" id="CHEBI:15378"/>
        <dbReference type="ChEBI" id="CHEBI:30013"/>
        <dbReference type="ChEBI" id="CHEBI:57683"/>
        <dbReference type="ChEBI" id="CHEBI:58211"/>
        <dbReference type="ChEBI" id="CHEBI:137323"/>
        <dbReference type="EC" id="2.4.1.109"/>
    </reaction>
</comment>
<evidence type="ECO:0000256" key="15">
    <source>
        <dbReference type="SAM" id="MobiDB-lite"/>
    </source>
</evidence>
<evidence type="ECO:0000256" key="1">
    <source>
        <dbReference type="ARBA" id="ARBA00004477"/>
    </source>
</evidence>
<feature type="compositionally biased region" description="Basic and acidic residues" evidence="15">
    <location>
        <begin position="909"/>
        <end position="928"/>
    </location>
</feature>
<comment type="caution">
    <text evidence="17">The sequence shown here is derived from an EMBL/GenBank/DDBJ whole genome shotgun (WGS) entry which is preliminary data.</text>
</comment>
<keyword evidence="8" id="KW-0677">Repeat</keyword>
<evidence type="ECO:0000256" key="12">
    <source>
        <dbReference type="ARBA" id="ARBA00023180"/>
    </source>
</evidence>
<protein>
    <recommendedName>
        <fullName evidence="4">dolichyl-phosphate-mannose--protein mannosyltransferase</fullName>
        <ecNumber evidence="4">2.4.1.109</ecNumber>
    </recommendedName>
</protein>
<evidence type="ECO:0000256" key="14">
    <source>
        <dbReference type="ARBA" id="ARBA00045102"/>
    </source>
</evidence>
<keyword evidence="12" id="KW-0325">Glycoprotein</keyword>
<dbReference type="EMBL" id="JYNV01000290">
    <property type="protein sequence ID" value="KZM19635.1"/>
    <property type="molecule type" value="Genomic_DNA"/>
</dbReference>
<evidence type="ECO:0000256" key="6">
    <source>
        <dbReference type="ARBA" id="ARBA00022679"/>
    </source>
</evidence>
<dbReference type="SUPFAM" id="SSF82109">
    <property type="entry name" value="MIR domain"/>
    <property type="match status" value="1"/>
</dbReference>
<feature type="transmembrane region" description="Helical" evidence="16">
    <location>
        <begin position="156"/>
        <end position="176"/>
    </location>
</feature>
<organism evidence="17 18">
    <name type="scientific">Didymella rabiei</name>
    <name type="common">Chickpea ascochyta blight fungus</name>
    <name type="synonym">Mycosphaerella rabiei</name>
    <dbReference type="NCBI Taxonomy" id="5454"/>
    <lineage>
        <taxon>Eukaryota</taxon>
        <taxon>Fungi</taxon>
        <taxon>Dikarya</taxon>
        <taxon>Ascomycota</taxon>
        <taxon>Pezizomycotina</taxon>
        <taxon>Dothideomycetes</taxon>
        <taxon>Pleosporomycetidae</taxon>
        <taxon>Pleosporales</taxon>
        <taxon>Pleosporineae</taxon>
        <taxon>Didymellaceae</taxon>
        <taxon>Ascochyta</taxon>
    </lineage>
</organism>
<dbReference type="PANTHER" id="PTHR10050">
    <property type="entry name" value="DOLICHYL-PHOSPHATE-MANNOSE--PROTEIN MANNOSYLTRANSFERASE"/>
    <property type="match status" value="1"/>
</dbReference>
<dbReference type="InterPro" id="IPR032421">
    <property type="entry name" value="PMT_4TMC"/>
</dbReference>
<dbReference type="AlphaFoldDB" id="A0A162XP77"/>
<reference evidence="17 18" key="1">
    <citation type="journal article" date="2016" name="Sci. Rep.">
        <title>Draft genome sequencing and secretome analysis of fungal phytopathogen Ascochyta rabiei provides insight into the necrotrophic effector repertoire.</title>
        <authorList>
            <person name="Verma S."/>
            <person name="Gazara R.K."/>
            <person name="Nizam S."/>
            <person name="Parween S."/>
            <person name="Chattopadhyay D."/>
            <person name="Verma P.K."/>
        </authorList>
    </citation>
    <scope>NUCLEOTIDE SEQUENCE [LARGE SCALE GENOMIC DNA]</scope>
    <source>
        <strain evidence="17 18">ArDII</strain>
    </source>
</reference>
<feature type="region of interest" description="Disordered" evidence="15">
    <location>
        <begin position="798"/>
        <end position="845"/>
    </location>
</feature>
<dbReference type="SMART" id="SM00472">
    <property type="entry name" value="MIR"/>
    <property type="match status" value="3"/>
</dbReference>